<protein>
    <submittedName>
        <fullName evidence="2">DUF4283 domain-containing protein</fullName>
    </submittedName>
</protein>
<evidence type="ECO:0000313" key="1">
    <source>
        <dbReference type="Proteomes" id="UP000095283"/>
    </source>
</evidence>
<name>A0A1I7XTN3_HETBA</name>
<organism evidence="1 2">
    <name type="scientific">Heterorhabditis bacteriophora</name>
    <name type="common">Entomopathogenic nematode worm</name>
    <dbReference type="NCBI Taxonomy" id="37862"/>
    <lineage>
        <taxon>Eukaryota</taxon>
        <taxon>Metazoa</taxon>
        <taxon>Ecdysozoa</taxon>
        <taxon>Nematoda</taxon>
        <taxon>Chromadorea</taxon>
        <taxon>Rhabditida</taxon>
        <taxon>Rhabditina</taxon>
        <taxon>Rhabditomorpha</taxon>
        <taxon>Strongyloidea</taxon>
        <taxon>Heterorhabditidae</taxon>
        <taxon>Heterorhabditis</taxon>
    </lineage>
</organism>
<accession>A0A1I7XTN3</accession>
<proteinExistence type="predicted"/>
<dbReference type="Proteomes" id="UP000095283">
    <property type="component" value="Unplaced"/>
</dbReference>
<sequence length="72" mass="7793">MLLSNLSCVLNCLPGPPVLIKLPVHGWNMAQSEIDGLDACLQYLSVTGIDCVKITSKVCLIFLESIDDSLQC</sequence>
<dbReference type="AlphaFoldDB" id="A0A1I7XTN3"/>
<evidence type="ECO:0000313" key="2">
    <source>
        <dbReference type="WBParaSite" id="Hba_20891"/>
    </source>
</evidence>
<dbReference type="WBParaSite" id="Hba_20891">
    <property type="protein sequence ID" value="Hba_20891"/>
    <property type="gene ID" value="Hba_20891"/>
</dbReference>
<reference evidence="2" key="1">
    <citation type="submission" date="2016-11" db="UniProtKB">
        <authorList>
            <consortium name="WormBaseParasite"/>
        </authorList>
    </citation>
    <scope>IDENTIFICATION</scope>
</reference>
<keyword evidence="1" id="KW-1185">Reference proteome</keyword>